<evidence type="ECO:0000259" key="1">
    <source>
        <dbReference type="PROSITE" id="PS51742"/>
    </source>
</evidence>
<comment type="caution">
    <text evidence="2">The sequence shown here is derived from an EMBL/GenBank/DDBJ whole genome shotgun (WGS) entry which is preliminary data.</text>
</comment>
<proteinExistence type="predicted"/>
<accession>T0ZJG7</accession>
<dbReference type="Pfam" id="PF03479">
    <property type="entry name" value="PCC"/>
    <property type="match status" value="1"/>
</dbReference>
<dbReference type="AlphaFoldDB" id="T0ZJG7"/>
<dbReference type="Gene3D" id="3.30.1330.80">
    <property type="entry name" value="Hypothetical protein, similar to alpha- acetolactate decarboxylase, domain 2"/>
    <property type="match status" value="1"/>
</dbReference>
<dbReference type="PROSITE" id="PS51742">
    <property type="entry name" value="PPC"/>
    <property type="match status" value="1"/>
</dbReference>
<organism evidence="2">
    <name type="scientific">mine drainage metagenome</name>
    <dbReference type="NCBI Taxonomy" id="410659"/>
    <lineage>
        <taxon>unclassified sequences</taxon>
        <taxon>metagenomes</taxon>
        <taxon>ecological metagenomes</taxon>
    </lineage>
</organism>
<dbReference type="GO" id="GO:0003677">
    <property type="term" value="F:DNA binding"/>
    <property type="evidence" value="ECO:0007669"/>
    <property type="project" value="UniProtKB-KW"/>
</dbReference>
<dbReference type="CDD" id="cd11378">
    <property type="entry name" value="DUF296"/>
    <property type="match status" value="1"/>
</dbReference>
<dbReference type="PANTHER" id="PTHR34988:SF1">
    <property type="entry name" value="DNA-BINDING PROTEIN"/>
    <property type="match status" value="1"/>
</dbReference>
<gene>
    <name evidence="2" type="ORF">B1B_13351</name>
</gene>
<name>T0ZJG7_9ZZZZ</name>
<keyword evidence="2" id="KW-0238">DNA-binding</keyword>
<dbReference type="SUPFAM" id="SSF117856">
    <property type="entry name" value="AF0104/ALDC/Ptd012-like"/>
    <property type="match status" value="1"/>
</dbReference>
<feature type="domain" description="PPC" evidence="1">
    <location>
        <begin position="4"/>
        <end position="138"/>
    </location>
</feature>
<dbReference type="PANTHER" id="PTHR34988">
    <property type="entry name" value="PROTEIN, PUTATIVE-RELATED"/>
    <property type="match status" value="1"/>
</dbReference>
<dbReference type="InterPro" id="IPR005175">
    <property type="entry name" value="PPC_dom"/>
</dbReference>
<protein>
    <submittedName>
        <fullName evidence="2">DNA-binding protein</fullName>
    </submittedName>
</protein>
<reference evidence="2" key="2">
    <citation type="journal article" date="2014" name="ISME J.">
        <title>Microbial stratification in low pH oxic and suboxic macroscopic growths along an acid mine drainage.</title>
        <authorList>
            <person name="Mendez-Garcia C."/>
            <person name="Mesa V."/>
            <person name="Sprenger R.R."/>
            <person name="Richter M."/>
            <person name="Diez M.S."/>
            <person name="Solano J."/>
            <person name="Bargiela R."/>
            <person name="Golyshina O.V."/>
            <person name="Manteca A."/>
            <person name="Ramos J.L."/>
            <person name="Gallego J.R."/>
            <person name="Llorente I."/>
            <person name="Martins Dos Santos V.A."/>
            <person name="Jensen O.N."/>
            <person name="Pelaez A.I."/>
            <person name="Sanchez J."/>
            <person name="Ferrer M."/>
        </authorList>
    </citation>
    <scope>NUCLEOTIDE SEQUENCE</scope>
</reference>
<sequence length="138" mass="15363">MISKEEDDLVFVKLERDDSVMQSLEKACNLHSIRNGLVVWGIGMFRTVDFGYFNGKEYVHKVIETPGEVVSFHGSIASSEPRFHLHASIALSDHGIVGGHLFNAVVSPLMEIQIKKLRGITLTRKLNEASGLKEIEIS</sequence>
<reference evidence="2" key="1">
    <citation type="submission" date="2013-08" db="EMBL/GenBank/DDBJ databases">
        <authorList>
            <person name="Mendez C."/>
            <person name="Richter M."/>
            <person name="Ferrer M."/>
            <person name="Sanchez J."/>
        </authorList>
    </citation>
    <scope>NUCLEOTIDE SEQUENCE</scope>
</reference>
<dbReference type="EMBL" id="AUZY01008793">
    <property type="protein sequence ID" value="EQD44828.1"/>
    <property type="molecule type" value="Genomic_DNA"/>
</dbReference>
<evidence type="ECO:0000313" key="2">
    <source>
        <dbReference type="EMBL" id="EQD44828.1"/>
    </source>
</evidence>